<comment type="similarity">
    <text evidence="1 4">Belongs to the glycosyl hydrolase 28 family.</text>
</comment>
<dbReference type="InterPro" id="IPR012334">
    <property type="entry name" value="Pectin_lyas_fold"/>
</dbReference>
<reference evidence="6 7" key="1">
    <citation type="journal article" date="2019" name="Nat. Plants">
        <title>Genome sequencing of Musa balbisiana reveals subgenome evolution and function divergence in polyploid bananas.</title>
        <authorList>
            <person name="Yao X."/>
        </authorList>
    </citation>
    <scope>NUCLEOTIDE SEQUENCE [LARGE SCALE GENOMIC DNA]</scope>
    <source>
        <strain evidence="7">cv. DH-PKW</strain>
        <tissue evidence="6">Leaves</tissue>
    </source>
</reference>
<dbReference type="Pfam" id="PF00295">
    <property type="entry name" value="Glyco_hydro_28"/>
    <property type="match status" value="1"/>
</dbReference>
<keyword evidence="5" id="KW-0732">Signal</keyword>
<keyword evidence="7" id="KW-1185">Reference proteome</keyword>
<proteinExistence type="inferred from homology"/>
<dbReference type="InterPro" id="IPR006626">
    <property type="entry name" value="PbH1"/>
</dbReference>
<evidence type="ECO:0000313" key="6">
    <source>
        <dbReference type="EMBL" id="THU49934.1"/>
    </source>
</evidence>
<feature type="chain" id="PRO_5020784885" description="Pectate lyase superfamily protein domain-containing protein" evidence="5">
    <location>
        <begin position="23"/>
        <end position="360"/>
    </location>
</feature>
<dbReference type="InterPro" id="IPR051801">
    <property type="entry name" value="GH28_Enzymes"/>
</dbReference>
<dbReference type="PANTHER" id="PTHR31339">
    <property type="entry name" value="PECTIN LYASE-RELATED"/>
    <property type="match status" value="1"/>
</dbReference>
<protein>
    <recommendedName>
        <fullName evidence="8">Pectate lyase superfamily protein domain-containing protein</fullName>
    </recommendedName>
</protein>
<dbReference type="Proteomes" id="UP000317650">
    <property type="component" value="Chromosome 6"/>
</dbReference>
<dbReference type="STRING" id="52838.A0A4S8IPC2"/>
<dbReference type="EMBL" id="PYDT01000009">
    <property type="protein sequence ID" value="THU49934.1"/>
    <property type="molecule type" value="Genomic_DNA"/>
</dbReference>
<dbReference type="InterPro" id="IPR011050">
    <property type="entry name" value="Pectin_lyase_fold/virulence"/>
</dbReference>
<evidence type="ECO:0000256" key="5">
    <source>
        <dbReference type="SAM" id="SignalP"/>
    </source>
</evidence>
<gene>
    <name evidence="6" type="ORF">C4D60_Mb06t14800</name>
</gene>
<keyword evidence="3 4" id="KW-0326">Glycosidase</keyword>
<dbReference type="GO" id="GO:0004650">
    <property type="term" value="F:polygalacturonase activity"/>
    <property type="evidence" value="ECO:0007669"/>
    <property type="project" value="InterPro"/>
</dbReference>
<dbReference type="SUPFAM" id="SSF51126">
    <property type="entry name" value="Pectin lyase-like"/>
    <property type="match status" value="1"/>
</dbReference>
<dbReference type="PANTHER" id="PTHR31339:SF3">
    <property type="entry name" value="PECTIN LYASE-LIKE SUPERFAMILY PROTEIN"/>
    <property type="match status" value="1"/>
</dbReference>
<sequence>MPLLLVLAFLAALLSSLPQCRAAEAVPTCAGIVPMRWRREVVSITEFGAVGDGKTLNTWSFHKAIYRIQHLRKRGGTLLYIPPGVWLTGSFDLTSHMTLYLARGAVIKAAQASVNSFLCFLQSPICKFIRDLKVHDKEMLTTACSSESGLGSSSNVCIEDSFVATGDDLVAVKSGWDEYGIAYGRPSSGITVRRLTGSSPFSGIAIGSETSGGVENVLVENIKLYDVGIGIHIKTNVGRGGYIRNITISDVNMNNVRKAIRIAGDVGDHPDENFDPNAVPTVDGVTIKNVWGEEVEQPGSIEGIKNSPFTRVCLSNVKLWGVGASPWKCTDVTGAALGVNPGPCPQLTSSFAMSYCSNDF</sequence>
<evidence type="ECO:0008006" key="8">
    <source>
        <dbReference type="Google" id="ProtNLM"/>
    </source>
</evidence>
<evidence type="ECO:0000256" key="4">
    <source>
        <dbReference type="RuleBase" id="RU361169"/>
    </source>
</evidence>
<feature type="signal peptide" evidence="5">
    <location>
        <begin position="1"/>
        <end position="22"/>
    </location>
</feature>
<comment type="caution">
    <text evidence="6">The sequence shown here is derived from an EMBL/GenBank/DDBJ whole genome shotgun (WGS) entry which is preliminary data.</text>
</comment>
<dbReference type="GO" id="GO:0005975">
    <property type="term" value="P:carbohydrate metabolic process"/>
    <property type="evidence" value="ECO:0007669"/>
    <property type="project" value="InterPro"/>
</dbReference>
<dbReference type="SMART" id="SM00710">
    <property type="entry name" value="PbH1"/>
    <property type="match status" value="4"/>
</dbReference>
<name>A0A4S8IPC2_MUSBA</name>
<evidence type="ECO:0000256" key="1">
    <source>
        <dbReference type="ARBA" id="ARBA00008834"/>
    </source>
</evidence>
<evidence type="ECO:0000313" key="7">
    <source>
        <dbReference type="Proteomes" id="UP000317650"/>
    </source>
</evidence>
<evidence type="ECO:0000256" key="2">
    <source>
        <dbReference type="ARBA" id="ARBA00022801"/>
    </source>
</evidence>
<evidence type="ECO:0000256" key="3">
    <source>
        <dbReference type="ARBA" id="ARBA00023295"/>
    </source>
</evidence>
<organism evidence="6 7">
    <name type="scientific">Musa balbisiana</name>
    <name type="common">Banana</name>
    <dbReference type="NCBI Taxonomy" id="52838"/>
    <lineage>
        <taxon>Eukaryota</taxon>
        <taxon>Viridiplantae</taxon>
        <taxon>Streptophyta</taxon>
        <taxon>Embryophyta</taxon>
        <taxon>Tracheophyta</taxon>
        <taxon>Spermatophyta</taxon>
        <taxon>Magnoliopsida</taxon>
        <taxon>Liliopsida</taxon>
        <taxon>Zingiberales</taxon>
        <taxon>Musaceae</taxon>
        <taxon>Musa</taxon>
    </lineage>
</organism>
<keyword evidence="2 4" id="KW-0378">Hydrolase</keyword>
<dbReference type="Gene3D" id="2.160.20.10">
    <property type="entry name" value="Single-stranded right-handed beta-helix, Pectin lyase-like"/>
    <property type="match status" value="2"/>
</dbReference>
<dbReference type="InterPro" id="IPR000743">
    <property type="entry name" value="Glyco_hydro_28"/>
</dbReference>
<dbReference type="AlphaFoldDB" id="A0A4S8IPC2"/>
<accession>A0A4S8IPC2</accession>